<name>A0A6J7BT94_9ZZZZ</name>
<protein>
    <submittedName>
        <fullName evidence="5">Unannotated protein</fullName>
    </submittedName>
</protein>
<organism evidence="5">
    <name type="scientific">freshwater metagenome</name>
    <dbReference type="NCBI Taxonomy" id="449393"/>
    <lineage>
        <taxon>unclassified sequences</taxon>
        <taxon>metagenomes</taxon>
        <taxon>ecological metagenomes</taxon>
    </lineage>
</organism>
<gene>
    <name evidence="5" type="ORF">UFOPK3268_00674</name>
</gene>
<accession>A0A6J7BT94</accession>
<reference evidence="5" key="1">
    <citation type="submission" date="2020-05" db="EMBL/GenBank/DDBJ databases">
        <authorList>
            <person name="Chiriac C."/>
            <person name="Salcher M."/>
            <person name="Ghai R."/>
            <person name="Kavagutti S V."/>
        </authorList>
    </citation>
    <scope>NUCLEOTIDE SEQUENCE</scope>
</reference>
<dbReference type="SUPFAM" id="SSF52518">
    <property type="entry name" value="Thiamin diphosphate-binding fold (THDP-binding)"/>
    <property type="match status" value="1"/>
</dbReference>
<dbReference type="InterPro" id="IPR005475">
    <property type="entry name" value="Transketolase-like_Pyr-bd"/>
</dbReference>
<dbReference type="GO" id="GO:0016491">
    <property type="term" value="F:oxidoreductase activity"/>
    <property type="evidence" value="ECO:0007669"/>
    <property type="project" value="UniProtKB-KW"/>
</dbReference>
<dbReference type="AlphaFoldDB" id="A0A6J7BT94"/>
<dbReference type="FunFam" id="3.40.50.970:FF:000001">
    <property type="entry name" value="Pyruvate dehydrogenase E1 beta subunit"/>
    <property type="match status" value="1"/>
</dbReference>
<dbReference type="InterPro" id="IPR033248">
    <property type="entry name" value="Transketolase_C"/>
</dbReference>
<dbReference type="InterPro" id="IPR029061">
    <property type="entry name" value="THDP-binding"/>
</dbReference>
<proteinExistence type="predicted"/>
<evidence type="ECO:0000256" key="2">
    <source>
        <dbReference type="ARBA" id="ARBA00023002"/>
    </source>
</evidence>
<dbReference type="Pfam" id="PF02780">
    <property type="entry name" value="Transketolase_C"/>
    <property type="match status" value="1"/>
</dbReference>
<dbReference type="Pfam" id="PF02779">
    <property type="entry name" value="Transket_pyr"/>
    <property type="match status" value="1"/>
</dbReference>
<dbReference type="SUPFAM" id="SSF52922">
    <property type="entry name" value="TK C-terminal domain-like"/>
    <property type="match status" value="1"/>
</dbReference>
<dbReference type="PANTHER" id="PTHR43257">
    <property type="entry name" value="PYRUVATE DEHYDROGENASE E1 COMPONENT BETA SUBUNIT"/>
    <property type="match status" value="1"/>
</dbReference>
<evidence type="ECO:0000256" key="3">
    <source>
        <dbReference type="ARBA" id="ARBA00023052"/>
    </source>
</evidence>
<dbReference type="PANTHER" id="PTHR43257:SF2">
    <property type="entry name" value="PYRUVATE DEHYDROGENASE E1 COMPONENT SUBUNIT BETA"/>
    <property type="match status" value="1"/>
</dbReference>
<sequence>MHTVTYLQAINEALREEMDRDERVFIMGEDVGWNLLGATGGLKDRFGTERVRNTPIAEAGFVGAGAGAAMVGMRPVVDMLIAPFVYPAFDQIVSIIAKSTYLYGGQAKMPIVLRAPMLYGAGNAAQHSDRPYPTFMTIPGLKLIAPASPYDAKGMLKAAIRDDDPVICFEDWTLTGLRNEIPDEDYVIELGKAAVKREGSDVTIVALAGAVPHALAAGEQLAGEGISAEVIDLRSIVPLDRDTILASVEKTGRLVVADPAHIMGSVASEISAIVAQEGFWSLRAPIIRVATPHTHIPFSATLERPLYPTTEKIVNAAKRAMA</sequence>
<evidence type="ECO:0000313" key="5">
    <source>
        <dbReference type="EMBL" id="CAB4848832.1"/>
    </source>
</evidence>
<dbReference type="Gene3D" id="3.40.50.970">
    <property type="match status" value="1"/>
</dbReference>
<dbReference type="FunFam" id="3.40.50.920:FF:000001">
    <property type="entry name" value="Pyruvate dehydrogenase E1 beta subunit"/>
    <property type="match status" value="1"/>
</dbReference>
<dbReference type="NCBIfam" id="NF006667">
    <property type="entry name" value="PRK09212.1"/>
    <property type="match status" value="1"/>
</dbReference>
<dbReference type="SMART" id="SM00861">
    <property type="entry name" value="Transket_pyr"/>
    <property type="match status" value="1"/>
</dbReference>
<comment type="cofactor">
    <cofactor evidence="1">
        <name>thiamine diphosphate</name>
        <dbReference type="ChEBI" id="CHEBI:58937"/>
    </cofactor>
</comment>
<evidence type="ECO:0000256" key="1">
    <source>
        <dbReference type="ARBA" id="ARBA00001964"/>
    </source>
</evidence>
<keyword evidence="3" id="KW-0786">Thiamine pyrophosphate</keyword>
<dbReference type="InterPro" id="IPR009014">
    <property type="entry name" value="Transketo_C/PFOR_II"/>
</dbReference>
<evidence type="ECO:0000259" key="4">
    <source>
        <dbReference type="SMART" id="SM00861"/>
    </source>
</evidence>
<feature type="domain" description="Transketolase-like pyrimidine-binding" evidence="4">
    <location>
        <begin position="4"/>
        <end position="177"/>
    </location>
</feature>
<dbReference type="Gene3D" id="3.40.50.920">
    <property type="match status" value="1"/>
</dbReference>
<keyword evidence="2" id="KW-0560">Oxidoreductase</keyword>
<dbReference type="EMBL" id="CAFBIZ010000068">
    <property type="protein sequence ID" value="CAB4848832.1"/>
    <property type="molecule type" value="Genomic_DNA"/>
</dbReference>